<feature type="region of interest" description="Disordered" evidence="6">
    <location>
        <begin position="1"/>
        <end position="29"/>
    </location>
</feature>
<sequence>MPRRKTARRHVRRQPGSPPSAGALPLKPSGAARSAVLIEEPTTEPQVLGPEVARAETGATTEPFAEELDPDRLAPGDRLYAALWGSGLPNVLTLARREMTGLFVSPIFYVVAALLAVLVTVFGYLPNLANEQPFTMGQIFALVETLMVFISPLLTMRLLAEERRAGTLEVLLTSPLRDWEVIVGKWLGGFGAFCAASAFTLVYVALMSIYQQLKTELPLFGHTYQIPALDYGSIWAGYAGLLFIGATWTAIGVLASSVTSNQVIAAMVAMFALLTLHIGLSFSVQLPVPAGLRDVLDYASAASHYASFNAGLITLRDSVYFLSVIAAALFLATRVLESRKWR</sequence>
<dbReference type="PANTHER" id="PTHR30294:SF29">
    <property type="entry name" value="MULTIDRUG ABC TRANSPORTER PERMEASE YBHS-RELATED"/>
    <property type="match status" value="1"/>
</dbReference>
<feature type="transmembrane region" description="Helical" evidence="7">
    <location>
        <begin position="102"/>
        <end position="125"/>
    </location>
</feature>
<proteinExistence type="predicted"/>
<organism evidence="8 9">
    <name type="scientific">Candidatus Dormiibacter inghamiae</name>
    <dbReference type="NCBI Taxonomy" id="3127013"/>
    <lineage>
        <taxon>Bacteria</taxon>
        <taxon>Bacillati</taxon>
        <taxon>Candidatus Dormiibacterota</taxon>
        <taxon>Candidatus Dormibacteria</taxon>
        <taxon>Candidatus Dormibacterales</taxon>
        <taxon>Candidatus Dormibacteraceae</taxon>
        <taxon>Candidatus Dormiibacter</taxon>
    </lineage>
</organism>
<dbReference type="InterPro" id="IPR051449">
    <property type="entry name" value="ABC-2_transporter_component"/>
</dbReference>
<keyword evidence="5 7" id="KW-0472">Membrane</keyword>
<feature type="transmembrane region" description="Helical" evidence="7">
    <location>
        <begin position="263"/>
        <end position="284"/>
    </location>
</feature>
<dbReference type="PANTHER" id="PTHR30294">
    <property type="entry name" value="MEMBRANE COMPONENT OF ABC TRANSPORTER YHHJ-RELATED"/>
    <property type="match status" value="1"/>
</dbReference>
<dbReference type="GO" id="GO:0005886">
    <property type="term" value="C:plasma membrane"/>
    <property type="evidence" value="ECO:0007669"/>
    <property type="project" value="UniProtKB-SubCell"/>
</dbReference>
<dbReference type="AlphaFoldDB" id="A0A934KHN1"/>
<evidence type="ECO:0000256" key="5">
    <source>
        <dbReference type="ARBA" id="ARBA00023136"/>
    </source>
</evidence>
<evidence type="ECO:0000256" key="7">
    <source>
        <dbReference type="SAM" id="Phobius"/>
    </source>
</evidence>
<comment type="subcellular location">
    <subcellularLocation>
        <location evidence="1">Cell membrane</location>
        <topology evidence="1">Multi-pass membrane protein</topology>
    </subcellularLocation>
</comment>
<evidence type="ECO:0000256" key="2">
    <source>
        <dbReference type="ARBA" id="ARBA00022475"/>
    </source>
</evidence>
<name>A0A934KHN1_9BACT</name>
<keyword evidence="2" id="KW-1003">Cell membrane</keyword>
<feature type="transmembrane region" description="Helical" evidence="7">
    <location>
        <begin position="235"/>
        <end position="256"/>
    </location>
</feature>
<comment type="caution">
    <text evidence="8">The sequence shown here is derived from an EMBL/GenBank/DDBJ whole genome shotgun (WGS) entry which is preliminary data.</text>
</comment>
<protein>
    <submittedName>
        <fullName evidence="8">ABC transporter permease subunit</fullName>
    </submittedName>
</protein>
<reference evidence="8 9" key="1">
    <citation type="submission" date="2020-10" db="EMBL/GenBank/DDBJ databases">
        <title>Ca. Dormibacterota MAGs.</title>
        <authorList>
            <person name="Montgomery K."/>
        </authorList>
    </citation>
    <scope>NUCLEOTIDE SEQUENCE [LARGE SCALE GENOMIC DNA]</scope>
    <source>
        <strain evidence="8">SC8811_S16_3</strain>
    </source>
</reference>
<feature type="transmembrane region" description="Helical" evidence="7">
    <location>
        <begin position="318"/>
        <end position="336"/>
    </location>
</feature>
<keyword evidence="3 7" id="KW-0812">Transmembrane</keyword>
<feature type="compositionally biased region" description="Basic residues" evidence="6">
    <location>
        <begin position="1"/>
        <end position="13"/>
    </location>
</feature>
<evidence type="ECO:0000256" key="6">
    <source>
        <dbReference type="SAM" id="MobiDB-lite"/>
    </source>
</evidence>
<dbReference type="Pfam" id="PF12679">
    <property type="entry name" value="ABC2_membrane_2"/>
    <property type="match status" value="1"/>
</dbReference>
<dbReference type="GO" id="GO:0140359">
    <property type="term" value="F:ABC-type transporter activity"/>
    <property type="evidence" value="ECO:0007669"/>
    <property type="project" value="InterPro"/>
</dbReference>
<evidence type="ECO:0000313" key="9">
    <source>
        <dbReference type="Proteomes" id="UP000620075"/>
    </source>
</evidence>
<evidence type="ECO:0000256" key="4">
    <source>
        <dbReference type="ARBA" id="ARBA00022989"/>
    </source>
</evidence>
<evidence type="ECO:0000256" key="3">
    <source>
        <dbReference type="ARBA" id="ARBA00022692"/>
    </source>
</evidence>
<keyword evidence="4 7" id="KW-1133">Transmembrane helix</keyword>
<dbReference type="RefSeq" id="WP_338180152.1">
    <property type="nucleotide sequence ID" value="NZ_JAEKNQ010000040.1"/>
</dbReference>
<dbReference type="Proteomes" id="UP000620075">
    <property type="component" value="Unassembled WGS sequence"/>
</dbReference>
<evidence type="ECO:0000313" key="8">
    <source>
        <dbReference type="EMBL" id="MBJ7603707.1"/>
    </source>
</evidence>
<gene>
    <name evidence="8" type="ORF">JF888_11025</name>
</gene>
<dbReference type="EMBL" id="JAEKNQ010000040">
    <property type="protein sequence ID" value="MBJ7603707.1"/>
    <property type="molecule type" value="Genomic_DNA"/>
</dbReference>
<feature type="transmembrane region" description="Helical" evidence="7">
    <location>
        <begin position="137"/>
        <end position="154"/>
    </location>
</feature>
<feature type="transmembrane region" description="Helical" evidence="7">
    <location>
        <begin position="186"/>
        <end position="210"/>
    </location>
</feature>
<evidence type="ECO:0000256" key="1">
    <source>
        <dbReference type="ARBA" id="ARBA00004651"/>
    </source>
</evidence>
<accession>A0A934KHN1</accession>